<feature type="non-terminal residue" evidence="7">
    <location>
        <position position="156"/>
    </location>
</feature>
<comment type="similarity">
    <text evidence="1">Belongs to the universal ribosomal protein uS7 family.</text>
</comment>
<dbReference type="HAMAP" id="MF_00480_B">
    <property type="entry name" value="Ribosomal_uS7_B"/>
    <property type="match status" value="1"/>
</dbReference>
<dbReference type="InterPro" id="IPR000235">
    <property type="entry name" value="Ribosomal_uS7"/>
</dbReference>
<evidence type="ECO:0000256" key="2">
    <source>
        <dbReference type="ARBA" id="ARBA00022730"/>
    </source>
</evidence>
<keyword evidence="5" id="KW-0687">Ribonucleoprotein</keyword>
<dbReference type="InterPro" id="IPR036823">
    <property type="entry name" value="Ribosomal_uS7_dom_sf"/>
</dbReference>
<keyword evidence="3" id="KW-0694">RNA-binding</keyword>
<dbReference type="GO" id="GO:0019843">
    <property type="term" value="F:rRNA binding"/>
    <property type="evidence" value="ECO:0007669"/>
    <property type="project" value="UniProtKB-KW"/>
</dbReference>
<dbReference type="PIRSF" id="PIRSF002122">
    <property type="entry name" value="RPS7p_RPS7a_RPS5e_RPS7o"/>
    <property type="match status" value="1"/>
</dbReference>
<protein>
    <submittedName>
        <fullName evidence="7">30S ribosomal protein S7</fullName>
    </submittedName>
</protein>
<keyword evidence="4 7" id="KW-0689">Ribosomal protein</keyword>
<dbReference type="GO" id="GO:0015935">
    <property type="term" value="C:small ribosomal subunit"/>
    <property type="evidence" value="ECO:0007669"/>
    <property type="project" value="InterPro"/>
</dbReference>
<dbReference type="GO" id="GO:0003735">
    <property type="term" value="F:structural constituent of ribosome"/>
    <property type="evidence" value="ECO:0007669"/>
    <property type="project" value="InterPro"/>
</dbReference>
<accession>A0A2H0VBK6</accession>
<dbReference type="Gene3D" id="1.10.455.10">
    <property type="entry name" value="Ribosomal protein S7 domain"/>
    <property type="match status" value="1"/>
</dbReference>
<dbReference type="EMBL" id="PFAK01000016">
    <property type="protein sequence ID" value="PIR96466.1"/>
    <property type="molecule type" value="Genomic_DNA"/>
</dbReference>
<dbReference type="AlphaFoldDB" id="A0A2H0VBK6"/>
<dbReference type="Proteomes" id="UP000230922">
    <property type="component" value="Unassembled WGS sequence"/>
</dbReference>
<evidence type="ECO:0000313" key="7">
    <source>
        <dbReference type="EMBL" id="PIR96466.1"/>
    </source>
</evidence>
<dbReference type="CDD" id="cd14869">
    <property type="entry name" value="uS7_Bacteria"/>
    <property type="match status" value="1"/>
</dbReference>
<evidence type="ECO:0000313" key="8">
    <source>
        <dbReference type="Proteomes" id="UP000230922"/>
    </source>
</evidence>
<dbReference type="NCBIfam" id="TIGR01029">
    <property type="entry name" value="rpsG_bact"/>
    <property type="match status" value="1"/>
</dbReference>
<name>A0A2H0VBK6_9BACT</name>
<proteinExistence type="inferred from homology"/>
<dbReference type="GO" id="GO:0006412">
    <property type="term" value="P:translation"/>
    <property type="evidence" value="ECO:0007669"/>
    <property type="project" value="InterPro"/>
</dbReference>
<evidence type="ECO:0000259" key="6">
    <source>
        <dbReference type="Pfam" id="PF00177"/>
    </source>
</evidence>
<sequence>MPRKARSFEKRIPKPDPKFGNVKYAKFINYLMQRGKKNVATRIFYDAIDIVSEKIKAQKSAEGPKDGRQMFDVALKNVSPLMELKSRRIGGSNYQVPMEVMEPRRTTLGMRWMITAAQARKGIPMAGKLAAEIMDAFARQGAAVKKREDVHRMAEA</sequence>
<dbReference type="SUPFAM" id="SSF47973">
    <property type="entry name" value="Ribosomal protein S7"/>
    <property type="match status" value="1"/>
</dbReference>
<gene>
    <name evidence="7" type="ORF">COT92_00965</name>
</gene>
<evidence type="ECO:0000256" key="3">
    <source>
        <dbReference type="ARBA" id="ARBA00022884"/>
    </source>
</evidence>
<reference evidence="8" key="1">
    <citation type="submission" date="2017-09" db="EMBL/GenBank/DDBJ databases">
        <title>Depth-based differentiation of microbial function through sediment-hosted aquifers and enrichment of novel symbionts in the deep terrestrial subsurface.</title>
        <authorList>
            <person name="Probst A.J."/>
            <person name="Ladd B."/>
            <person name="Jarett J.K."/>
            <person name="Geller-Mcgrath D.E."/>
            <person name="Sieber C.M.K."/>
            <person name="Emerson J.B."/>
            <person name="Anantharaman K."/>
            <person name="Thomas B.C."/>
            <person name="Malmstrom R."/>
            <person name="Stieglmeier M."/>
            <person name="Klingl A."/>
            <person name="Woyke T."/>
            <person name="Ryan C.M."/>
            <person name="Banfield J.F."/>
        </authorList>
    </citation>
    <scope>NUCLEOTIDE SEQUENCE [LARGE SCALE GENOMIC DNA]</scope>
</reference>
<evidence type="ECO:0000256" key="4">
    <source>
        <dbReference type="ARBA" id="ARBA00022980"/>
    </source>
</evidence>
<organism evidence="7 8">
    <name type="scientific">Candidatus Doudnabacteria bacterium CG10_big_fil_rev_8_21_14_0_10_42_18</name>
    <dbReference type="NCBI Taxonomy" id="1974552"/>
    <lineage>
        <taxon>Bacteria</taxon>
        <taxon>Candidatus Doudnaibacteriota</taxon>
    </lineage>
</organism>
<evidence type="ECO:0000256" key="5">
    <source>
        <dbReference type="ARBA" id="ARBA00023274"/>
    </source>
</evidence>
<comment type="caution">
    <text evidence="7">The sequence shown here is derived from an EMBL/GenBank/DDBJ whole genome shotgun (WGS) entry which is preliminary data.</text>
</comment>
<dbReference type="PANTHER" id="PTHR11205">
    <property type="entry name" value="RIBOSOMAL PROTEIN S7"/>
    <property type="match status" value="1"/>
</dbReference>
<keyword evidence="2" id="KW-0699">rRNA-binding</keyword>
<dbReference type="Pfam" id="PF00177">
    <property type="entry name" value="Ribosomal_S7"/>
    <property type="match status" value="1"/>
</dbReference>
<feature type="domain" description="Small ribosomal subunit protein uS7" evidence="6">
    <location>
        <begin position="6"/>
        <end position="156"/>
    </location>
</feature>
<evidence type="ECO:0000256" key="1">
    <source>
        <dbReference type="ARBA" id="ARBA00007151"/>
    </source>
</evidence>
<dbReference type="InterPro" id="IPR023798">
    <property type="entry name" value="Ribosomal_uS7_dom"/>
</dbReference>
<dbReference type="InterPro" id="IPR005717">
    <property type="entry name" value="Ribosomal_uS7_bac/org-type"/>
</dbReference>